<dbReference type="EMBL" id="CP009451">
    <property type="protein sequence ID" value="AIR04506.1"/>
    <property type="molecule type" value="Genomic_DNA"/>
</dbReference>
<dbReference type="KEGG" id="cnt:JT31_07745"/>
<evidence type="ECO:0000256" key="1">
    <source>
        <dbReference type="SAM" id="Phobius"/>
    </source>
</evidence>
<gene>
    <name evidence="2" type="ORF">JT31_07745</name>
</gene>
<dbReference type="OrthoDB" id="6559177at2"/>
<accession>A0A089PZV2</accession>
<dbReference type="Pfam" id="PF10954">
    <property type="entry name" value="DUF2755"/>
    <property type="match status" value="1"/>
</dbReference>
<protein>
    <submittedName>
        <fullName evidence="2">Membrane protein</fullName>
    </submittedName>
</protein>
<name>A0A089PZV2_9ENTR</name>
<feature type="transmembrane region" description="Helical" evidence="1">
    <location>
        <begin position="30"/>
        <end position="53"/>
    </location>
</feature>
<dbReference type="RefSeq" id="WP_038475174.1">
    <property type="nucleotide sequence ID" value="NZ_CP009451.1"/>
</dbReference>
<organism evidence="2 3">
    <name type="scientific">Cedecea neteri</name>
    <dbReference type="NCBI Taxonomy" id="158822"/>
    <lineage>
        <taxon>Bacteria</taxon>
        <taxon>Pseudomonadati</taxon>
        <taxon>Pseudomonadota</taxon>
        <taxon>Gammaproteobacteria</taxon>
        <taxon>Enterobacterales</taxon>
        <taxon>Enterobacteriaceae</taxon>
        <taxon>Cedecea</taxon>
    </lineage>
</organism>
<keyword evidence="1" id="KW-0812">Transmembrane</keyword>
<reference evidence="2 3" key="1">
    <citation type="submission" date="2014-09" db="EMBL/GenBank/DDBJ databases">
        <title>Cedecea neteri SSMD04 Genome Sequencing.</title>
        <authorList>
            <person name="Tan J.-Y."/>
        </authorList>
    </citation>
    <scope>NUCLEOTIDE SEQUENCE [LARGE SCALE GENOMIC DNA]</scope>
    <source>
        <strain evidence="2 3">SSMD04</strain>
    </source>
</reference>
<keyword evidence="3" id="KW-1185">Reference proteome</keyword>
<dbReference type="InterPro" id="IPR020513">
    <property type="entry name" value="Uncharacterised_IM_YaiY"/>
</dbReference>
<proteinExistence type="predicted"/>
<keyword evidence="1" id="KW-1133">Transmembrane helix</keyword>
<dbReference type="AlphaFoldDB" id="A0A089PZV2"/>
<dbReference type="GO" id="GO:0016020">
    <property type="term" value="C:membrane"/>
    <property type="evidence" value="ECO:0007669"/>
    <property type="project" value="InterPro"/>
</dbReference>
<evidence type="ECO:0000313" key="2">
    <source>
        <dbReference type="EMBL" id="AIR04506.1"/>
    </source>
</evidence>
<keyword evidence="1" id="KW-0472">Membrane</keyword>
<dbReference type="Proteomes" id="UP000029481">
    <property type="component" value="Chromosome"/>
</dbReference>
<feature type="transmembrane region" description="Helical" evidence="1">
    <location>
        <begin position="73"/>
        <end position="100"/>
    </location>
</feature>
<evidence type="ECO:0000313" key="3">
    <source>
        <dbReference type="Proteomes" id="UP000029481"/>
    </source>
</evidence>
<sequence>MADVSFSKAVIPATRVIMTTKTEGSVPGNVAYALFVLFCFWVATQMLNLIVQAPGVLEYLAQSNDASRPRIEMGLAVSTIFGLIPFLLGALTIGIVALALRLRHRRNSAWFY</sequence>